<dbReference type="Pfam" id="PF07985">
    <property type="entry name" value="SRR1"/>
    <property type="match status" value="1"/>
</dbReference>
<proteinExistence type="predicted"/>
<dbReference type="PANTHER" id="PTHR42080">
    <property type="entry name" value="SRR1 DOMAIN-CONTAINING PROTEIN"/>
    <property type="match status" value="1"/>
</dbReference>
<comment type="caution">
    <text evidence="3">The sequence shown here is derived from an EMBL/GenBank/DDBJ whole genome shotgun (WGS) entry which is preliminary data.</text>
</comment>
<feature type="region of interest" description="Disordered" evidence="1">
    <location>
        <begin position="1"/>
        <end position="51"/>
    </location>
</feature>
<dbReference type="PANTHER" id="PTHR42080:SF1">
    <property type="entry name" value="SRR1-LIKE DOMAIN-CONTAINING PROTEIN"/>
    <property type="match status" value="1"/>
</dbReference>
<reference evidence="3 4" key="1">
    <citation type="submission" date="2020-05" db="EMBL/GenBank/DDBJ databases">
        <title>Identification and distribution of gene clusters putatively required for synthesis of sphingolipid metabolism inhibitors in phylogenetically diverse species of the filamentous fungus Fusarium.</title>
        <authorList>
            <person name="Kim H.-S."/>
            <person name="Busman M."/>
            <person name="Brown D.W."/>
            <person name="Divon H."/>
            <person name="Uhlig S."/>
            <person name="Proctor R.H."/>
        </authorList>
    </citation>
    <scope>NUCLEOTIDE SEQUENCE [LARGE SCALE GENOMIC DNA]</scope>
    <source>
        <strain evidence="3 4">NRRL 36939</strain>
    </source>
</reference>
<evidence type="ECO:0000313" key="4">
    <source>
        <dbReference type="Proteomes" id="UP000546213"/>
    </source>
</evidence>
<organism evidence="3 4">
    <name type="scientific">Fusarium pseudocircinatum</name>
    <dbReference type="NCBI Taxonomy" id="56676"/>
    <lineage>
        <taxon>Eukaryota</taxon>
        <taxon>Fungi</taxon>
        <taxon>Dikarya</taxon>
        <taxon>Ascomycota</taxon>
        <taxon>Pezizomycotina</taxon>
        <taxon>Sordariomycetes</taxon>
        <taxon>Hypocreomycetidae</taxon>
        <taxon>Hypocreales</taxon>
        <taxon>Nectriaceae</taxon>
        <taxon>Fusarium</taxon>
        <taxon>Fusarium fujikuroi species complex</taxon>
    </lineage>
</organism>
<protein>
    <recommendedName>
        <fullName evidence="2">SRR1-like domain-containing protein</fullName>
    </recommendedName>
</protein>
<evidence type="ECO:0000313" key="3">
    <source>
        <dbReference type="EMBL" id="KAF5580703.1"/>
    </source>
</evidence>
<evidence type="ECO:0000256" key="1">
    <source>
        <dbReference type="SAM" id="MobiDB-lite"/>
    </source>
</evidence>
<dbReference type="InterPro" id="IPR012942">
    <property type="entry name" value="SRR1-like"/>
</dbReference>
<dbReference type="EMBL" id="JAAOAS010000310">
    <property type="protein sequence ID" value="KAF5580703.1"/>
    <property type="molecule type" value="Genomic_DNA"/>
</dbReference>
<evidence type="ECO:0000259" key="2">
    <source>
        <dbReference type="Pfam" id="PF07985"/>
    </source>
</evidence>
<gene>
    <name evidence="3" type="ORF">FPCIR_10524</name>
</gene>
<dbReference type="OrthoDB" id="5318346at2759"/>
<dbReference type="AlphaFoldDB" id="A0A8H5NXM5"/>
<keyword evidence="4" id="KW-1185">Reference proteome</keyword>
<accession>A0A8H5NXM5</accession>
<feature type="compositionally biased region" description="Polar residues" evidence="1">
    <location>
        <begin position="37"/>
        <end position="51"/>
    </location>
</feature>
<dbReference type="Proteomes" id="UP000546213">
    <property type="component" value="Unassembled WGS sequence"/>
</dbReference>
<name>A0A8H5NXM5_9HYPO</name>
<feature type="domain" description="SRR1-like" evidence="2">
    <location>
        <begin position="78"/>
        <end position="224"/>
    </location>
</feature>
<sequence>MRHSKKMQVADGDGEPLSIKGPGSRQLTSADHHTPSKKSQTSRKGNGSGKQLQQLYRLYEDARDIYNESALAKTIEDMLRTKYRPRITKIVSLGLGSLLDAKDQQRRIKQLVVLMAIASHLTLSTSDKSKLRIYAQDPTFTAADETFLQSLDISVLKTPSIANLGEAGHMIDEETLVYSPFLTLETYKLLLSSSQSSNGTVRAPILVSDDFNALRLKWDKRTSERKDVEGLIQGAREYRRRAVSGEGFWTQADRPFPMALYWRNSEQQPRDVGAARNTIRSESQSSSPFSRFEHRAIPIHA</sequence>